<accession>L8WZH8</accession>
<protein>
    <submittedName>
        <fullName evidence="2">Uncharacterized protein</fullName>
    </submittedName>
</protein>
<evidence type="ECO:0000313" key="2">
    <source>
        <dbReference type="EMBL" id="ELU43380.1"/>
    </source>
</evidence>
<dbReference type="Proteomes" id="UP000011668">
    <property type="component" value="Unassembled WGS sequence"/>
</dbReference>
<sequence length="63" mass="7306">MASTANHANRSQKKNRTVKATEGGRKRNARKKQEERDVKPNENVARSEIKRKGRVATYRWLKA</sequence>
<reference evidence="2 3" key="1">
    <citation type="journal article" date="2013" name="Nat. Commun.">
        <title>The evolution and pathogenic mechanisms of the rice sheath blight pathogen.</title>
        <authorList>
            <person name="Zheng A."/>
            <person name="Lin R."/>
            <person name="Xu L."/>
            <person name="Qin P."/>
            <person name="Tang C."/>
            <person name="Ai P."/>
            <person name="Zhang D."/>
            <person name="Liu Y."/>
            <person name="Sun Z."/>
            <person name="Feng H."/>
            <person name="Wang Y."/>
            <person name="Chen Y."/>
            <person name="Liang X."/>
            <person name="Fu R."/>
            <person name="Li Q."/>
            <person name="Zhang J."/>
            <person name="Yu X."/>
            <person name="Xie Z."/>
            <person name="Ding L."/>
            <person name="Guan P."/>
            <person name="Tang J."/>
            <person name="Liang Y."/>
            <person name="Wang S."/>
            <person name="Deng Q."/>
            <person name="Li S."/>
            <person name="Zhu J."/>
            <person name="Wang L."/>
            <person name="Liu H."/>
            <person name="Li P."/>
        </authorList>
    </citation>
    <scope>NUCLEOTIDE SEQUENCE [LARGE SCALE GENOMIC DNA]</scope>
    <source>
        <strain evidence="3">AG-1 IA</strain>
    </source>
</reference>
<evidence type="ECO:0000313" key="3">
    <source>
        <dbReference type="Proteomes" id="UP000011668"/>
    </source>
</evidence>
<gene>
    <name evidence="2" type="ORF">AG1IA_02589</name>
</gene>
<dbReference type="HOGENOM" id="CLU_2887404_0_0_1"/>
<keyword evidence="3" id="KW-1185">Reference proteome</keyword>
<name>L8WZH8_THACA</name>
<feature type="compositionally biased region" description="Basic and acidic residues" evidence="1">
    <location>
        <begin position="31"/>
        <end position="49"/>
    </location>
</feature>
<evidence type="ECO:0000256" key="1">
    <source>
        <dbReference type="SAM" id="MobiDB-lite"/>
    </source>
</evidence>
<comment type="caution">
    <text evidence="2">The sequence shown here is derived from an EMBL/GenBank/DDBJ whole genome shotgun (WGS) entry which is preliminary data.</text>
</comment>
<dbReference type="AlphaFoldDB" id="L8WZH8"/>
<dbReference type="EMBL" id="AFRT01000555">
    <property type="protein sequence ID" value="ELU43380.1"/>
    <property type="molecule type" value="Genomic_DNA"/>
</dbReference>
<organism evidence="2 3">
    <name type="scientific">Thanatephorus cucumeris (strain AG1-IA)</name>
    <name type="common">Rice sheath blight fungus</name>
    <name type="synonym">Rhizoctonia solani</name>
    <dbReference type="NCBI Taxonomy" id="983506"/>
    <lineage>
        <taxon>Eukaryota</taxon>
        <taxon>Fungi</taxon>
        <taxon>Dikarya</taxon>
        <taxon>Basidiomycota</taxon>
        <taxon>Agaricomycotina</taxon>
        <taxon>Agaricomycetes</taxon>
        <taxon>Cantharellales</taxon>
        <taxon>Ceratobasidiaceae</taxon>
        <taxon>Rhizoctonia</taxon>
        <taxon>Rhizoctonia solani AG-1</taxon>
    </lineage>
</organism>
<feature type="region of interest" description="Disordered" evidence="1">
    <location>
        <begin position="1"/>
        <end position="49"/>
    </location>
</feature>
<proteinExistence type="predicted"/>